<feature type="chain" id="PRO_5012391877" description="Metalloprotease" evidence="5">
    <location>
        <begin position="25"/>
        <end position="269"/>
    </location>
</feature>
<organism evidence="6 7">
    <name type="scientific">[Actinomadura] parvosata subsp. kistnae</name>
    <dbReference type="NCBI Taxonomy" id="1909395"/>
    <lineage>
        <taxon>Bacteria</taxon>
        <taxon>Bacillati</taxon>
        <taxon>Actinomycetota</taxon>
        <taxon>Actinomycetes</taxon>
        <taxon>Streptosporangiales</taxon>
        <taxon>Streptosporangiaceae</taxon>
        <taxon>Nonomuraea</taxon>
    </lineage>
</organism>
<dbReference type="InterPro" id="IPR007343">
    <property type="entry name" value="Uncharacterised_pept_Zn_put"/>
</dbReference>
<gene>
    <name evidence="6" type="ORF">BKM31_01015</name>
</gene>
<keyword evidence="2" id="KW-0812">Transmembrane</keyword>
<evidence type="ECO:0008006" key="8">
    <source>
        <dbReference type="Google" id="ProtNLM"/>
    </source>
</evidence>
<evidence type="ECO:0000256" key="4">
    <source>
        <dbReference type="ARBA" id="ARBA00023136"/>
    </source>
</evidence>
<dbReference type="STRING" id="1909395.BKM31_01015"/>
<dbReference type="PANTHER" id="PTHR30168:SF0">
    <property type="entry name" value="INNER MEMBRANE PROTEIN"/>
    <property type="match status" value="1"/>
</dbReference>
<evidence type="ECO:0000256" key="3">
    <source>
        <dbReference type="ARBA" id="ARBA00022989"/>
    </source>
</evidence>
<accession>A0A1U9ZQP1</accession>
<evidence type="ECO:0000313" key="6">
    <source>
        <dbReference type="EMBL" id="AQZ60281.1"/>
    </source>
</evidence>
<reference evidence="7" key="1">
    <citation type="journal article" date="2017" name="Med. Chem. Commun.">
        <title>Nonomuraea sp. ATCC 55076 harbours the largest actinomycete chromosome to date and the kistamicin biosynthetic gene cluster.</title>
        <authorList>
            <person name="Nazari B."/>
            <person name="Forneris C.C."/>
            <person name="Gibson M.I."/>
            <person name="Moon K."/>
            <person name="Schramma K.R."/>
            <person name="Seyedsayamdost M.R."/>
        </authorList>
    </citation>
    <scope>NUCLEOTIDE SEQUENCE [LARGE SCALE GENOMIC DNA]</scope>
    <source>
        <strain evidence="7">ATCC 55076</strain>
    </source>
</reference>
<evidence type="ECO:0000256" key="2">
    <source>
        <dbReference type="ARBA" id="ARBA00022692"/>
    </source>
</evidence>
<dbReference type="GO" id="GO:0016020">
    <property type="term" value="C:membrane"/>
    <property type="evidence" value="ECO:0007669"/>
    <property type="project" value="UniProtKB-SubCell"/>
</dbReference>
<dbReference type="KEGG" id="noa:BKM31_01015"/>
<sequence>MRIPRLALMAGALAGVLFAGTAHAATSAAPSYKPVLTKNPLYKTGKLGISACEEPQVQNGTVEEAELYFEAVMECLDKAWSPVVKKAGYRFNKAKVTVITKLGAKTPCGAFNDPRAQAMYCPPNKRMYILLSPQVIAEPNDLALMQVLAHEYGHHVQQLTGIMGLAYKSYYQRPVNEHAFESIRRAELQAECLSGAFVGRVWNSLGRPDSDWSIFLKGGHNLGSSLGLRSGSDETHGSDANVRWWLQKGFKAQSASACNTWTAPSRKVY</sequence>
<feature type="signal peptide" evidence="5">
    <location>
        <begin position="1"/>
        <end position="24"/>
    </location>
</feature>
<evidence type="ECO:0000256" key="1">
    <source>
        <dbReference type="ARBA" id="ARBA00004167"/>
    </source>
</evidence>
<keyword evidence="7" id="KW-1185">Reference proteome</keyword>
<keyword evidence="5" id="KW-0732">Signal</keyword>
<dbReference type="EMBL" id="CP017717">
    <property type="protein sequence ID" value="AQZ60281.1"/>
    <property type="molecule type" value="Genomic_DNA"/>
</dbReference>
<keyword evidence="3" id="KW-1133">Transmembrane helix</keyword>
<keyword evidence="4" id="KW-0472">Membrane</keyword>
<evidence type="ECO:0000256" key="5">
    <source>
        <dbReference type="SAM" id="SignalP"/>
    </source>
</evidence>
<dbReference type="Pfam" id="PF04228">
    <property type="entry name" value="Zn_peptidase"/>
    <property type="match status" value="1"/>
</dbReference>
<name>A0A1U9ZQP1_9ACTN</name>
<dbReference type="OrthoDB" id="9774900at2"/>
<protein>
    <recommendedName>
        <fullName evidence="8">Metalloprotease</fullName>
    </recommendedName>
</protein>
<dbReference type="AlphaFoldDB" id="A0A1U9ZQP1"/>
<evidence type="ECO:0000313" key="7">
    <source>
        <dbReference type="Proteomes" id="UP000190797"/>
    </source>
</evidence>
<proteinExistence type="predicted"/>
<dbReference type="Proteomes" id="UP000190797">
    <property type="component" value="Chromosome"/>
</dbReference>
<comment type="subcellular location">
    <subcellularLocation>
        <location evidence="1">Membrane</location>
        <topology evidence="1">Single-pass membrane protein</topology>
    </subcellularLocation>
</comment>
<dbReference type="PANTHER" id="PTHR30168">
    <property type="entry name" value="PUTATIVE MEMBRANE PROTEIN YPFJ"/>
    <property type="match status" value="1"/>
</dbReference>